<protein>
    <submittedName>
        <fullName evidence="5">LCP family protein</fullName>
    </submittedName>
</protein>
<gene>
    <name evidence="5" type="ORF">H8S09_07185</name>
</gene>
<dbReference type="NCBIfam" id="TIGR00350">
    <property type="entry name" value="lytR_cpsA_psr"/>
    <property type="match status" value="1"/>
</dbReference>
<evidence type="ECO:0000313" key="6">
    <source>
        <dbReference type="Proteomes" id="UP000615234"/>
    </source>
</evidence>
<evidence type="ECO:0000256" key="3">
    <source>
        <dbReference type="SAM" id="Phobius"/>
    </source>
</evidence>
<dbReference type="Proteomes" id="UP000615234">
    <property type="component" value="Unassembled WGS sequence"/>
</dbReference>
<feature type="domain" description="Cell envelope-related transcriptional attenuator" evidence="4">
    <location>
        <begin position="123"/>
        <end position="282"/>
    </location>
</feature>
<comment type="similarity">
    <text evidence="1">Belongs to the LytR/CpsA/Psr (LCP) family.</text>
</comment>
<feature type="region of interest" description="Disordered" evidence="2">
    <location>
        <begin position="20"/>
        <end position="39"/>
    </location>
</feature>
<dbReference type="PANTHER" id="PTHR33392">
    <property type="entry name" value="POLYISOPRENYL-TEICHOIC ACID--PEPTIDOGLYCAN TEICHOIC ACID TRANSFERASE TAGU"/>
    <property type="match status" value="1"/>
</dbReference>
<evidence type="ECO:0000256" key="2">
    <source>
        <dbReference type="SAM" id="MobiDB-lite"/>
    </source>
</evidence>
<evidence type="ECO:0000313" key="5">
    <source>
        <dbReference type="EMBL" id="MBC5662675.1"/>
    </source>
</evidence>
<dbReference type="InterPro" id="IPR004474">
    <property type="entry name" value="LytR_CpsA_psr"/>
</dbReference>
<feature type="transmembrane region" description="Helical" evidence="3">
    <location>
        <begin position="47"/>
        <end position="70"/>
    </location>
</feature>
<keyword evidence="3" id="KW-0472">Membrane</keyword>
<dbReference type="PANTHER" id="PTHR33392:SF6">
    <property type="entry name" value="POLYISOPRENYL-TEICHOIC ACID--PEPTIDOGLYCAN TEICHOIC ACID TRANSFERASE TAGU"/>
    <property type="match status" value="1"/>
</dbReference>
<organism evidence="5 6">
    <name type="scientific">Coprococcus hominis</name>
    <name type="common">ex Liu et al. 2022</name>
    <dbReference type="NCBI Taxonomy" id="2763039"/>
    <lineage>
        <taxon>Bacteria</taxon>
        <taxon>Bacillati</taxon>
        <taxon>Bacillota</taxon>
        <taxon>Clostridia</taxon>
        <taxon>Lachnospirales</taxon>
        <taxon>Lachnospiraceae</taxon>
        <taxon>Coprococcus</taxon>
    </lineage>
</organism>
<evidence type="ECO:0000256" key="1">
    <source>
        <dbReference type="ARBA" id="ARBA00006068"/>
    </source>
</evidence>
<dbReference type="Pfam" id="PF03816">
    <property type="entry name" value="LytR_cpsA_psr"/>
    <property type="match status" value="1"/>
</dbReference>
<dbReference type="RefSeq" id="WP_021943252.1">
    <property type="nucleotide sequence ID" value="NZ_JACOOX010000003.1"/>
</dbReference>
<evidence type="ECO:0000259" key="4">
    <source>
        <dbReference type="Pfam" id="PF03816"/>
    </source>
</evidence>
<dbReference type="InterPro" id="IPR050922">
    <property type="entry name" value="LytR/CpsA/Psr_CW_biosynth"/>
</dbReference>
<name>A0A8I0APG4_9FIRM</name>
<comment type="caution">
    <text evidence="5">The sequence shown here is derived from an EMBL/GenBank/DDBJ whole genome shotgun (WGS) entry which is preliminary data.</text>
</comment>
<reference evidence="5 6" key="1">
    <citation type="submission" date="2020-08" db="EMBL/GenBank/DDBJ databases">
        <title>Genome public.</title>
        <authorList>
            <person name="Liu C."/>
            <person name="Sun Q."/>
        </authorList>
    </citation>
    <scope>NUCLEOTIDE SEQUENCE [LARGE SCALE GENOMIC DNA]</scope>
    <source>
        <strain evidence="5 6">NSJ-10</strain>
    </source>
</reference>
<keyword evidence="3" id="KW-1133">Transmembrane helix</keyword>
<dbReference type="AlphaFoldDB" id="A0A8I0APG4"/>
<sequence>MSDNIFSDEDFDDYDDMEDTAAKRAQKKSAERRSSGKKKKKSKNKPWIIALIAEILVIILGGVLFVNAYINSAFNKMNFEELKDVKVNDDLAEETVKKMTGYTTIALFGVDSRDIDMVESGARSDAIIIVSINNDTQEVKMSSVYRDTYLELANDSKSYEKATHAYAYGGASEAINTLNKNLDLNITAYVTVNFKALTEAIDALGGLDIELKSSELDKLNQCIDEQQRVNGIQSTYVYDTGVVHLDGVQATAYARIRSTDQGDITRAWRQRKVISLMIEKAKSAGISKLNDCLNAVVDDISSSLTKKEIMDLATNCFNYKLESSTGFPFTWSTPTLGSKGSLVVAGDLENNVVVLHRYLFNDYDYVPSQTVKNISANIINDTGYYNQIDLDTFTVDDDPDSIVNK</sequence>
<keyword evidence="3" id="KW-0812">Transmembrane</keyword>
<dbReference type="EMBL" id="JACOOX010000003">
    <property type="protein sequence ID" value="MBC5662675.1"/>
    <property type="molecule type" value="Genomic_DNA"/>
</dbReference>
<accession>A0A8I0APG4</accession>
<dbReference type="Gene3D" id="3.40.630.190">
    <property type="entry name" value="LCP protein"/>
    <property type="match status" value="1"/>
</dbReference>
<keyword evidence="6" id="KW-1185">Reference proteome</keyword>
<proteinExistence type="inferred from homology"/>